<dbReference type="PROSITE" id="PS00373">
    <property type="entry name" value="GART"/>
    <property type="match status" value="1"/>
</dbReference>
<accession>A0A0F7SH95</accession>
<protein>
    <recommendedName>
        <fullName evidence="3">Phosphoribosylglycinamide formyltransferase</fullName>
        <ecNumber evidence="2">2.1.2.2</ecNumber>
    </recommendedName>
    <alternativeName>
        <fullName evidence="8">5'-phosphoribosylglycinamide transformylase</fullName>
    </alternativeName>
    <alternativeName>
        <fullName evidence="7">GAR transformylase</fullName>
    </alternativeName>
</protein>
<dbReference type="InterPro" id="IPR004607">
    <property type="entry name" value="GART"/>
</dbReference>
<dbReference type="EC" id="2.1.2.2" evidence="2"/>
<dbReference type="NCBIfam" id="TIGR00639">
    <property type="entry name" value="PurN"/>
    <property type="match status" value="1"/>
</dbReference>
<evidence type="ECO:0000256" key="8">
    <source>
        <dbReference type="ARBA" id="ARBA00041682"/>
    </source>
</evidence>
<dbReference type="InterPro" id="IPR002376">
    <property type="entry name" value="Formyl_transf_N"/>
</dbReference>
<dbReference type="PANTHER" id="PTHR43369">
    <property type="entry name" value="PHOSPHORIBOSYLGLYCINAMIDE FORMYLTRANSFERASE"/>
    <property type="match status" value="1"/>
</dbReference>
<evidence type="ECO:0000256" key="4">
    <source>
        <dbReference type="ARBA" id="ARBA00022679"/>
    </source>
</evidence>
<sequence length="205" mass="22314">MSSSSSPARITVLISGSGSNLQALLDASLPVTYVISNRSKAYGLTRAANHNPPIPSSTFNLKTYLNANPTHSRKEYDAELSRRVEATKPDLIVLAGFMHILSPTFLNPLAKIPIINLHPALPGAFDGADAIGRAYAAFQKGEIERTGVMVHRVVEQVDQGEPLLVRQVEIFKDQSLDQLEEKMHKVEHGIIVEGVKVVLAELGKI</sequence>
<evidence type="ECO:0000259" key="10">
    <source>
        <dbReference type="Pfam" id="PF00551"/>
    </source>
</evidence>
<dbReference type="CDD" id="cd08645">
    <property type="entry name" value="FMT_core_GART"/>
    <property type="match status" value="1"/>
</dbReference>
<evidence type="ECO:0000313" key="11">
    <source>
        <dbReference type="EMBL" id="CDZ96397.1"/>
    </source>
</evidence>
<evidence type="ECO:0000256" key="9">
    <source>
        <dbReference type="ARBA" id="ARBA00047664"/>
    </source>
</evidence>
<dbReference type="GO" id="GO:0006189">
    <property type="term" value="P:'de novo' IMP biosynthetic process"/>
    <property type="evidence" value="ECO:0007669"/>
    <property type="project" value="UniProtKB-UniPathway"/>
</dbReference>
<dbReference type="GO" id="GO:0004644">
    <property type="term" value="F:phosphoribosylglycinamide formyltransferase activity"/>
    <property type="evidence" value="ECO:0007669"/>
    <property type="project" value="UniProtKB-EC"/>
</dbReference>
<dbReference type="InterPro" id="IPR001555">
    <property type="entry name" value="GART_AS"/>
</dbReference>
<dbReference type="Gene3D" id="3.40.50.170">
    <property type="entry name" value="Formyl transferase, N-terminal domain"/>
    <property type="match status" value="1"/>
</dbReference>
<evidence type="ECO:0000256" key="6">
    <source>
        <dbReference type="ARBA" id="ARBA00038440"/>
    </source>
</evidence>
<dbReference type="HAMAP" id="MF_01930">
    <property type="entry name" value="PurN"/>
    <property type="match status" value="1"/>
</dbReference>
<name>A0A0F7SH95_PHARH</name>
<dbReference type="EMBL" id="LN483144">
    <property type="protein sequence ID" value="CDZ96397.1"/>
    <property type="molecule type" value="Genomic_DNA"/>
</dbReference>
<evidence type="ECO:0000256" key="3">
    <source>
        <dbReference type="ARBA" id="ARBA00022076"/>
    </source>
</evidence>
<dbReference type="AlphaFoldDB" id="A0A0F7SH95"/>
<dbReference type="FunFam" id="3.40.50.170:FF:000009">
    <property type="entry name" value="Phosphoribosylglycinamide formyltransferase (Eurofung)"/>
    <property type="match status" value="1"/>
</dbReference>
<evidence type="ECO:0000256" key="5">
    <source>
        <dbReference type="ARBA" id="ARBA00022755"/>
    </source>
</evidence>
<dbReference type="PANTHER" id="PTHR43369:SF2">
    <property type="entry name" value="PHOSPHORIBOSYLGLYCINAMIDE FORMYLTRANSFERASE"/>
    <property type="match status" value="1"/>
</dbReference>
<dbReference type="InterPro" id="IPR036477">
    <property type="entry name" value="Formyl_transf_N_sf"/>
</dbReference>
<evidence type="ECO:0000256" key="7">
    <source>
        <dbReference type="ARBA" id="ARBA00041324"/>
    </source>
</evidence>
<comment type="similarity">
    <text evidence="6">Belongs to the GART family.</text>
</comment>
<comment type="catalytic activity">
    <reaction evidence="9">
        <text>N(1)-(5-phospho-beta-D-ribosyl)glycinamide + (6R)-10-formyltetrahydrofolate = N(2)-formyl-N(1)-(5-phospho-beta-D-ribosyl)glycinamide + (6S)-5,6,7,8-tetrahydrofolate + H(+)</text>
        <dbReference type="Rhea" id="RHEA:15053"/>
        <dbReference type="ChEBI" id="CHEBI:15378"/>
        <dbReference type="ChEBI" id="CHEBI:57453"/>
        <dbReference type="ChEBI" id="CHEBI:143788"/>
        <dbReference type="ChEBI" id="CHEBI:147286"/>
        <dbReference type="ChEBI" id="CHEBI:195366"/>
        <dbReference type="EC" id="2.1.2.2"/>
    </reaction>
</comment>
<dbReference type="SUPFAM" id="SSF53328">
    <property type="entry name" value="Formyltransferase"/>
    <property type="match status" value="1"/>
</dbReference>
<dbReference type="UniPathway" id="UPA00074">
    <property type="reaction ID" value="UER00126"/>
</dbReference>
<organism evidence="11">
    <name type="scientific">Phaffia rhodozyma</name>
    <name type="common">Yeast</name>
    <name type="synonym">Xanthophyllomyces dendrorhous</name>
    <dbReference type="NCBI Taxonomy" id="264483"/>
    <lineage>
        <taxon>Eukaryota</taxon>
        <taxon>Fungi</taxon>
        <taxon>Dikarya</taxon>
        <taxon>Basidiomycota</taxon>
        <taxon>Agaricomycotina</taxon>
        <taxon>Tremellomycetes</taxon>
        <taxon>Cystofilobasidiales</taxon>
        <taxon>Mrakiaceae</taxon>
        <taxon>Phaffia</taxon>
    </lineage>
</organism>
<keyword evidence="4 11" id="KW-0808">Transferase</keyword>
<dbReference type="Pfam" id="PF00551">
    <property type="entry name" value="Formyl_trans_N"/>
    <property type="match status" value="1"/>
</dbReference>
<comment type="pathway">
    <text evidence="1">Purine metabolism; IMP biosynthesis via de novo pathway; N(2)-formyl-N(1)-(5-phospho-D-ribosyl)glycinamide from N(1)-(5-phospho-D-ribosyl)glycinamide (10-formyl THF route): step 1/1.</text>
</comment>
<evidence type="ECO:0000256" key="2">
    <source>
        <dbReference type="ARBA" id="ARBA00012254"/>
    </source>
</evidence>
<evidence type="ECO:0000256" key="1">
    <source>
        <dbReference type="ARBA" id="ARBA00005054"/>
    </source>
</evidence>
<feature type="domain" description="Formyl transferase N-terminal" evidence="10">
    <location>
        <begin position="9"/>
        <end position="193"/>
    </location>
</feature>
<dbReference type="GO" id="GO:0005737">
    <property type="term" value="C:cytoplasm"/>
    <property type="evidence" value="ECO:0007669"/>
    <property type="project" value="TreeGrafter"/>
</dbReference>
<proteinExistence type="inferred from homology"/>
<reference evidence="11" key="1">
    <citation type="submission" date="2014-08" db="EMBL/GenBank/DDBJ databases">
        <authorList>
            <person name="Sharma Rahul"/>
            <person name="Thines Marco"/>
        </authorList>
    </citation>
    <scope>NUCLEOTIDE SEQUENCE</scope>
</reference>
<keyword evidence="5" id="KW-0658">Purine biosynthesis</keyword>